<dbReference type="PROSITE" id="PS51186">
    <property type="entry name" value="GNAT"/>
    <property type="match status" value="1"/>
</dbReference>
<feature type="domain" description="N-acetyltransferase" evidence="1">
    <location>
        <begin position="1"/>
        <end position="150"/>
    </location>
</feature>
<gene>
    <name evidence="2" type="ORF">KUA55_14345</name>
</gene>
<dbReference type="RefSeq" id="WP_218327075.1">
    <property type="nucleotide sequence ID" value="NZ_JAHUZB010000006.1"/>
</dbReference>
<evidence type="ECO:0000313" key="2">
    <source>
        <dbReference type="EMBL" id="MBV7391865.1"/>
    </source>
</evidence>
<proteinExistence type="predicted"/>
<dbReference type="EMBL" id="JAHUZB010000006">
    <property type="protein sequence ID" value="MBV7391865.1"/>
    <property type="molecule type" value="Genomic_DNA"/>
</dbReference>
<reference evidence="2 3" key="1">
    <citation type="submission" date="2021-06" db="EMBL/GenBank/DDBJ databases">
        <title>Enterococcus alishanensis sp. nov., a novel lactic acid bacterium isolated from fresh coffee beans.</title>
        <authorList>
            <person name="Chen Y.-S."/>
        </authorList>
    </citation>
    <scope>NUCLEOTIDE SEQUENCE [LARGE SCALE GENOMIC DNA]</scope>
    <source>
        <strain evidence="2 3">ALS3</strain>
    </source>
</reference>
<dbReference type="Pfam" id="PF00583">
    <property type="entry name" value="Acetyltransf_1"/>
    <property type="match status" value="1"/>
</dbReference>
<keyword evidence="3" id="KW-1185">Reference proteome</keyword>
<name>A0ABS6TG09_9ENTE</name>
<evidence type="ECO:0000313" key="3">
    <source>
        <dbReference type="Proteomes" id="UP000774130"/>
    </source>
</evidence>
<dbReference type="Proteomes" id="UP000774130">
    <property type="component" value="Unassembled WGS sequence"/>
</dbReference>
<accession>A0ABS6TG09</accession>
<dbReference type="CDD" id="cd04301">
    <property type="entry name" value="NAT_SF"/>
    <property type="match status" value="1"/>
</dbReference>
<evidence type="ECO:0000259" key="1">
    <source>
        <dbReference type="PROSITE" id="PS51186"/>
    </source>
</evidence>
<sequence length="172" mass="20522">MNIHKISNNKELLAFQNLYLKSFPEEERLDFELLKSKADEGRGNFLGLFDQQNLVGMIYYSEYQGTIYIFYFAIDQQLQSHGYGKIMLDYMFETFQQHKIILLVEKINSKAENNEQRIRRKKFYLKNGFTSNQQFLQTLGLNFELIHREGNTAYVADYQKIREYFYSAAKND</sequence>
<dbReference type="InterPro" id="IPR000182">
    <property type="entry name" value="GNAT_dom"/>
</dbReference>
<protein>
    <submittedName>
        <fullName evidence="2">GNAT family N-acetyltransferase</fullName>
    </submittedName>
</protein>
<organism evidence="2 3">
    <name type="scientific">Enterococcus alishanensis</name>
    <dbReference type="NCBI Taxonomy" id="1303817"/>
    <lineage>
        <taxon>Bacteria</taxon>
        <taxon>Bacillati</taxon>
        <taxon>Bacillota</taxon>
        <taxon>Bacilli</taxon>
        <taxon>Lactobacillales</taxon>
        <taxon>Enterococcaceae</taxon>
        <taxon>Enterococcus</taxon>
    </lineage>
</organism>
<comment type="caution">
    <text evidence="2">The sequence shown here is derived from an EMBL/GenBank/DDBJ whole genome shotgun (WGS) entry which is preliminary data.</text>
</comment>